<accession>K1QD43</accession>
<dbReference type="InParanoid" id="K1QD43"/>
<organism evidence="1">
    <name type="scientific">Magallana gigas</name>
    <name type="common">Pacific oyster</name>
    <name type="synonym">Crassostrea gigas</name>
    <dbReference type="NCBI Taxonomy" id="29159"/>
    <lineage>
        <taxon>Eukaryota</taxon>
        <taxon>Metazoa</taxon>
        <taxon>Spiralia</taxon>
        <taxon>Lophotrochozoa</taxon>
        <taxon>Mollusca</taxon>
        <taxon>Bivalvia</taxon>
        <taxon>Autobranchia</taxon>
        <taxon>Pteriomorphia</taxon>
        <taxon>Ostreida</taxon>
        <taxon>Ostreoidea</taxon>
        <taxon>Ostreidae</taxon>
        <taxon>Magallana</taxon>
    </lineage>
</organism>
<name>K1QD43_MAGGI</name>
<dbReference type="HOGENOM" id="CLU_3016236_0_0_1"/>
<sequence>MTACFRRGLKLLNSYRMTSFLVHHLHSDFPSSGDTSTHAMRVKCDEHQMEFSAPID</sequence>
<reference evidence="1" key="1">
    <citation type="journal article" date="2012" name="Nature">
        <title>The oyster genome reveals stress adaptation and complexity of shell formation.</title>
        <authorList>
            <person name="Zhang G."/>
            <person name="Fang X."/>
            <person name="Guo X."/>
            <person name="Li L."/>
            <person name="Luo R."/>
            <person name="Xu F."/>
            <person name="Yang P."/>
            <person name="Zhang L."/>
            <person name="Wang X."/>
            <person name="Qi H."/>
            <person name="Xiong Z."/>
            <person name="Que H."/>
            <person name="Xie Y."/>
            <person name="Holland P.W."/>
            <person name="Paps J."/>
            <person name="Zhu Y."/>
            <person name="Wu F."/>
            <person name="Chen Y."/>
            <person name="Wang J."/>
            <person name="Peng C."/>
            <person name="Meng J."/>
            <person name="Yang L."/>
            <person name="Liu J."/>
            <person name="Wen B."/>
            <person name="Zhang N."/>
            <person name="Huang Z."/>
            <person name="Zhu Q."/>
            <person name="Feng Y."/>
            <person name="Mount A."/>
            <person name="Hedgecock D."/>
            <person name="Xu Z."/>
            <person name="Liu Y."/>
            <person name="Domazet-Loso T."/>
            <person name="Du Y."/>
            <person name="Sun X."/>
            <person name="Zhang S."/>
            <person name="Liu B."/>
            <person name="Cheng P."/>
            <person name="Jiang X."/>
            <person name="Li J."/>
            <person name="Fan D."/>
            <person name="Wang W."/>
            <person name="Fu W."/>
            <person name="Wang T."/>
            <person name="Wang B."/>
            <person name="Zhang J."/>
            <person name="Peng Z."/>
            <person name="Li Y."/>
            <person name="Li N."/>
            <person name="Wang J."/>
            <person name="Chen M."/>
            <person name="He Y."/>
            <person name="Tan F."/>
            <person name="Song X."/>
            <person name="Zheng Q."/>
            <person name="Huang R."/>
            <person name="Yang H."/>
            <person name="Du X."/>
            <person name="Chen L."/>
            <person name="Yang M."/>
            <person name="Gaffney P.M."/>
            <person name="Wang S."/>
            <person name="Luo L."/>
            <person name="She Z."/>
            <person name="Ming Y."/>
            <person name="Huang W."/>
            <person name="Zhang S."/>
            <person name="Huang B."/>
            <person name="Zhang Y."/>
            <person name="Qu T."/>
            <person name="Ni P."/>
            <person name="Miao G."/>
            <person name="Wang J."/>
            <person name="Wang Q."/>
            <person name="Steinberg C.E."/>
            <person name="Wang H."/>
            <person name="Li N."/>
            <person name="Qian L."/>
            <person name="Zhang G."/>
            <person name="Li Y."/>
            <person name="Yang H."/>
            <person name="Liu X."/>
            <person name="Wang J."/>
            <person name="Yin Y."/>
            <person name="Wang J."/>
        </authorList>
    </citation>
    <scope>NUCLEOTIDE SEQUENCE [LARGE SCALE GENOMIC DNA]</scope>
    <source>
        <strain evidence="1">05x7-T-G4-1.051#20</strain>
    </source>
</reference>
<dbReference type="EMBL" id="JH817078">
    <property type="protein sequence ID" value="EKC31908.1"/>
    <property type="molecule type" value="Genomic_DNA"/>
</dbReference>
<protein>
    <submittedName>
        <fullName evidence="1">Uncharacterized protein</fullName>
    </submittedName>
</protein>
<gene>
    <name evidence="1" type="ORF">CGI_10018890</name>
</gene>
<dbReference type="AlphaFoldDB" id="K1QD43"/>
<evidence type="ECO:0000313" key="1">
    <source>
        <dbReference type="EMBL" id="EKC31908.1"/>
    </source>
</evidence>
<proteinExistence type="predicted"/>